<organism evidence="1 2">
    <name type="scientific">Pantoea allii</name>
    <dbReference type="NCBI Taxonomy" id="574096"/>
    <lineage>
        <taxon>Bacteria</taxon>
        <taxon>Pseudomonadati</taxon>
        <taxon>Pseudomonadota</taxon>
        <taxon>Gammaproteobacteria</taxon>
        <taxon>Enterobacterales</taxon>
        <taxon>Erwiniaceae</taxon>
        <taxon>Pantoea</taxon>
    </lineage>
</organism>
<dbReference type="Proteomes" id="UP000245981">
    <property type="component" value="Unassembled WGS sequence"/>
</dbReference>
<comment type="caution">
    <text evidence="1">The sequence shown here is derived from an EMBL/GenBank/DDBJ whole genome shotgun (WGS) entry which is preliminary data.</text>
</comment>
<dbReference type="EMBL" id="QGHF01000001">
    <property type="protein sequence ID" value="PWL00381.1"/>
    <property type="molecule type" value="Genomic_DNA"/>
</dbReference>
<name>A0A2V2BG41_9GAMM</name>
<accession>A0A2V2BG41</accession>
<gene>
    <name evidence="1" type="ORF">C7431_101187</name>
</gene>
<evidence type="ECO:0000313" key="2">
    <source>
        <dbReference type="Proteomes" id="UP000245981"/>
    </source>
</evidence>
<dbReference type="AlphaFoldDB" id="A0A2V2BG41"/>
<evidence type="ECO:0000313" key="1">
    <source>
        <dbReference type="EMBL" id="PWL00381.1"/>
    </source>
</evidence>
<dbReference type="RefSeq" id="WP_109716148.1">
    <property type="nucleotide sequence ID" value="NZ_QGHF01000001.1"/>
</dbReference>
<protein>
    <submittedName>
        <fullName evidence="1">Uncharacterized protein</fullName>
    </submittedName>
</protein>
<proteinExistence type="predicted"/>
<dbReference type="OrthoDB" id="6868893at2"/>
<sequence>MDYVDSELKPVAESVKNKFIDLENHLQVLSGQGEVQLLYRGEELRNIKKRLLKQKNSRKENEIYERAFYFGDKARHFSVDVFTPGRNYLMNIRDESDQTFMFIHSRICNILNEPKLSTRVEKCTDDRFRRYFLSTGSEVDFLEKVKSCYTERTKVNVRDYYLYFLHVAGTLGIRKETMLVSTSKDKSTAIQFSESTKKERVILHYFIPAPFQDYAIGPWEIDHHEKVIYATGLPSYCSKGLYPEQNEIAVKGALFPHFLLGMELVGKDKFIINTNFINADNINDIQSISQRGFKIDQSYFEKNIFDTGYIRYGEIDGKREFSSYDVLK</sequence>
<reference evidence="1 2" key="1">
    <citation type="submission" date="2018-05" db="EMBL/GenBank/DDBJ databases">
        <title>Genomic Encyclopedia of Type Strains, Phase IV (KMG-V): Genome sequencing to study the core and pangenomes of soil and plant-associated prokaryotes.</title>
        <authorList>
            <person name="Whitman W."/>
        </authorList>
    </citation>
    <scope>NUCLEOTIDE SEQUENCE [LARGE SCALE GENOMIC DNA]</scope>
    <source>
        <strain evidence="1 2">PNA 200-10</strain>
    </source>
</reference>